<dbReference type="EMBL" id="MN740163">
    <property type="protein sequence ID" value="QHT91171.1"/>
    <property type="molecule type" value="Genomic_DNA"/>
</dbReference>
<name>A0A6C0IDJ9_9ZZZZ</name>
<protein>
    <submittedName>
        <fullName evidence="1">Uncharacterized protein</fullName>
    </submittedName>
</protein>
<sequence>MGNCLTQQLNNKVYNMENTINTIQFTRYLYEKEEVKLSLMMCILNKKDEEAVFWSYELFYSGLSSELTELLWSIYYDFYAVLNPNFEKYLNTKLKTHLQQESLKLGEEKIIAMIINNFIIRPFSLDVFLLRMFYTNFEFDKSYIAGYKIKDEYSIAKKELLKILDDENYMLLASFILDDIEDKHLLDTLDTIIVYYIKKGLAINSIKIQNEFKLLINKNLQNIRVKLLSKLLYFKALLINKKLGKNVYIHIDEEDVVMYETIHSDLSEKTDGTKHTNLPAYKILPIAALYPIDKYNYLSLFKLKRDEIDIKKAYYDNWLYYAAFTPFWRERIMKYQGEIDMKNKKIIFKTDDDLEAFYDEFNYEPDEQKKEVQNKSIQEIECTRTWLSYYKENNKNSVIDFSESFIKELDKLEYFIAT</sequence>
<accession>A0A6C0IDJ9</accession>
<proteinExistence type="predicted"/>
<reference evidence="1" key="1">
    <citation type="journal article" date="2020" name="Nature">
        <title>Giant virus diversity and host interactions through global metagenomics.</title>
        <authorList>
            <person name="Schulz F."/>
            <person name="Roux S."/>
            <person name="Paez-Espino D."/>
            <person name="Jungbluth S."/>
            <person name="Walsh D.A."/>
            <person name="Denef V.J."/>
            <person name="McMahon K.D."/>
            <person name="Konstantinidis K.T."/>
            <person name="Eloe-Fadrosh E.A."/>
            <person name="Kyrpides N.C."/>
            <person name="Woyke T."/>
        </authorList>
    </citation>
    <scope>NUCLEOTIDE SEQUENCE</scope>
    <source>
        <strain evidence="1">GVMAG-M-3300023184-72</strain>
    </source>
</reference>
<evidence type="ECO:0000313" key="1">
    <source>
        <dbReference type="EMBL" id="QHT91171.1"/>
    </source>
</evidence>
<organism evidence="1">
    <name type="scientific">viral metagenome</name>
    <dbReference type="NCBI Taxonomy" id="1070528"/>
    <lineage>
        <taxon>unclassified sequences</taxon>
        <taxon>metagenomes</taxon>
        <taxon>organismal metagenomes</taxon>
    </lineage>
</organism>
<dbReference type="AlphaFoldDB" id="A0A6C0IDJ9"/>